<keyword evidence="2" id="KW-0804">Transcription</keyword>
<dbReference type="Pfam" id="PF06445">
    <property type="entry name" value="GyrI-like"/>
    <property type="match status" value="1"/>
</dbReference>
<dbReference type="Gene3D" id="3.20.80.10">
    <property type="entry name" value="Regulatory factor, effector binding domain"/>
    <property type="match status" value="1"/>
</dbReference>
<sequence length="304" mass="35800">MTEEYQKRINAVFEFIDTNLDNELSLEIVAQIACYSPFHFHRIFKMITNETLNQYIIRKKIEKAASLLLHKKELTITSIVHQLGFTSNAVFTRTFKNYYHQSPSNFKKTHLHKFSKISQIDSKNSQQMESYETYICNLMNLKNFTTMHAKIEIKELATQPYAYVTHIGVEGLEKAFQKIIQWCTPKQILENNRSKIIRVFHDSFKITNPDKVRMSIGVTLTETIAVNGDINIGHLQKGKYIVGRYELLIEDLEKAWTGLFIWMNENGYKKADYNPFEVYHNDFNKHPEKKAILDLYIPVEYYFN</sequence>
<dbReference type="SUPFAM" id="SSF55136">
    <property type="entry name" value="Probable bacterial effector-binding domain"/>
    <property type="match status" value="1"/>
</dbReference>
<dbReference type="RefSeq" id="WP_140996910.1">
    <property type="nucleotide sequence ID" value="NZ_VDCZ01000002.1"/>
</dbReference>
<dbReference type="Pfam" id="PF12833">
    <property type="entry name" value="HTH_18"/>
    <property type="match status" value="1"/>
</dbReference>
<dbReference type="GO" id="GO:0043565">
    <property type="term" value="F:sequence-specific DNA binding"/>
    <property type="evidence" value="ECO:0007669"/>
    <property type="project" value="InterPro"/>
</dbReference>
<gene>
    <name evidence="4" type="ORF">GOQ30_05020</name>
</gene>
<dbReference type="SUPFAM" id="SSF46689">
    <property type="entry name" value="Homeodomain-like"/>
    <property type="match status" value="2"/>
</dbReference>
<comment type="caution">
    <text evidence="4">The sequence shown here is derived from an EMBL/GenBank/DDBJ whole genome shotgun (WGS) entry which is preliminary data.</text>
</comment>
<dbReference type="InterPro" id="IPR018060">
    <property type="entry name" value="HTH_AraC"/>
</dbReference>
<dbReference type="EMBL" id="WQLW01000002">
    <property type="protein sequence ID" value="MVO08525.1"/>
    <property type="molecule type" value="Genomic_DNA"/>
</dbReference>
<dbReference type="PANTHER" id="PTHR40055">
    <property type="entry name" value="TRANSCRIPTIONAL REGULATOR YGIV-RELATED"/>
    <property type="match status" value="1"/>
</dbReference>
<name>A0A6I4IFT1_9FLAO</name>
<evidence type="ECO:0000256" key="1">
    <source>
        <dbReference type="ARBA" id="ARBA00023015"/>
    </source>
</evidence>
<reference evidence="5" key="1">
    <citation type="submission" date="2019-05" db="EMBL/GenBank/DDBJ databases">
        <title>Flavobacterium profundi sp. nov., isolated from a deep-sea seamount.</title>
        <authorList>
            <person name="Zhang D.-C."/>
        </authorList>
    </citation>
    <scope>NUCLEOTIDE SEQUENCE [LARGE SCALE GENOMIC DNA]</scope>
    <source>
        <strain evidence="5">TP390</strain>
    </source>
</reference>
<dbReference type="SMART" id="SM00871">
    <property type="entry name" value="AraC_E_bind"/>
    <property type="match status" value="1"/>
</dbReference>
<evidence type="ECO:0000256" key="2">
    <source>
        <dbReference type="ARBA" id="ARBA00023163"/>
    </source>
</evidence>
<organism evidence="4 5">
    <name type="scientific">Flavobacterium profundi</name>
    <dbReference type="NCBI Taxonomy" id="1774945"/>
    <lineage>
        <taxon>Bacteria</taxon>
        <taxon>Pseudomonadati</taxon>
        <taxon>Bacteroidota</taxon>
        <taxon>Flavobacteriia</taxon>
        <taxon>Flavobacteriales</taxon>
        <taxon>Flavobacteriaceae</taxon>
        <taxon>Flavobacterium</taxon>
    </lineage>
</organism>
<evidence type="ECO:0000313" key="5">
    <source>
        <dbReference type="Proteomes" id="UP000431264"/>
    </source>
</evidence>
<keyword evidence="1" id="KW-0805">Transcription regulation</keyword>
<dbReference type="InterPro" id="IPR010499">
    <property type="entry name" value="AraC_E-bd"/>
</dbReference>
<dbReference type="InterPro" id="IPR011256">
    <property type="entry name" value="Reg_factor_effector_dom_sf"/>
</dbReference>
<feature type="domain" description="HTH araC/xylS-type" evidence="3">
    <location>
        <begin position="10"/>
        <end position="109"/>
    </location>
</feature>
<evidence type="ECO:0000313" key="4">
    <source>
        <dbReference type="EMBL" id="MVO08525.1"/>
    </source>
</evidence>
<dbReference type="SMART" id="SM00342">
    <property type="entry name" value="HTH_ARAC"/>
    <property type="match status" value="1"/>
</dbReference>
<dbReference type="InterPro" id="IPR029442">
    <property type="entry name" value="GyrI-like"/>
</dbReference>
<dbReference type="OrthoDB" id="9816011at2"/>
<accession>A0A6I4IFT1</accession>
<dbReference type="InterPro" id="IPR009057">
    <property type="entry name" value="Homeodomain-like_sf"/>
</dbReference>
<dbReference type="Proteomes" id="UP000431264">
    <property type="component" value="Unassembled WGS sequence"/>
</dbReference>
<dbReference type="InterPro" id="IPR050908">
    <property type="entry name" value="SmbC-like"/>
</dbReference>
<protein>
    <submittedName>
        <fullName evidence="4">Helix-turn-helix domain-containing protein</fullName>
    </submittedName>
</protein>
<dbReference type="AlphaFoldDB" id="A0A6I4IFT1"/>
<keyword evidence="5" id="KW-1185">Reference proteome</keyword>
<dbReference type="PROSITE" id="PS01124">
    <property type="entry name" value="HTH_ARAC_FAMILY_2"/>
    <property type="match status" value="1"/>
</dbReference>
<dbReference type="PANTHER" id="PTHR40055:SF1">
    <property type="entry name" value="TRANSCRIPTIONAL REGULATOR YGIV-RELATED"/>
    <property type="match status" value="1"/>
</dbReference>
<proteinExistence type="predicted"/>
<evidence type="ECO:0000259" key="3">
    <source>
        <dbReference type="PROSITE" id="PS01124"/>
    </source>
</evidence>
<dbReference type="GO" id="GO:0003700">
    <property type="term" value="F:DNA-binding transcription factor activity"/>
    <property type="evidence" value="ECO:0007669"/>
    <property type="project" value="InterPro"/>
</dbReference>
<dbReference type="Gene3D" id="1.10.10.60">
    <property type="entry name" value="Homeodomain-like"/>
    <property type="match status" value="2"/>
</dbReference>